<dbReference type="Proteomes" id="UP000652761">
    <property type="component" value="Unassembled WGS sequence"/>
</dbReference>
<dbReference type="EMBL" id="NMUH01007025">
    <property type="protein sequence ID" value="MQM16477.1"/>
    <property type="molecule type" value="Genomic_DNA"/>
</dbReference>
<comment type="caution">
    <text evidence="1">The sequence shown here is derived from an EMBL/GenBank/DDBJ whole genome shotgun (WGS) entry which is preliminary data.</text>
</comment>
<name>A0A843XB31_COLES</name>
<reference evidence="1" key="1">
    <citation type="submission" date="2017-07" db="EMBL/GenBank/DDBJ databases">
        <title>Taro Niue Genome Assembly and Annotation.</title>
        <authorList>
            <person name="Atibalentja N."/>
            <person name="Keating K."/>
            <person name="Fields C.J."/>
        </authorList>
    </citation>
    <scope>NUCLEOTIDE SEQUENCE</scope>
    <source>
        <strain evidence="1">Niue_2</strain>
        <tissue evidence="1">Leaf</tissue>
    </source>
</reference>
<organism evidence="1 2">
    <name type="scientific">Colocasia esculenta</name>
    <name type="common">Wild taro</name>
    <name type="synonym">Arum esculentum</name>
    <dbReference type="NCBI Taxonomy" id="4460"/>
    <lineage>
        <taxon>Eukaryota</taxon>
        <taxon>Viridiplantae</taxon>
        <taxon>Streptophyta</taxon>
        <taxon>Embryophyta</taxon>
        <taxon>Tracheophyta</taxon>
        <taxon>Spermatophyta</taxon>
        <taxon>Magnoliopsida</taxon>
        <taxon>Liliopsida</taxon>
        <taxon>Araceae</taxon>
        <taxon>Aroideae</taxon>
        <taxon>Colocasieae</taxon>
        <taxon>Colocasia</taxon>
    </lineage>
</organism>
<keyword evidence="2" id="KW-1185">Reference proteome</keyword>
<accession>A0A843XB31</accession>
<protein>
    <submittedName>
        <fullName evidence="1">Uncharacterized protein</fullName>
    </submittedName>
</protein>
<sequence>MESWFESSSACAPCVARGAGKADVMNGKATASYVAIRIRIVGACSLCEDTTCSGRNAVWDSYLTFFAEFVGVLGVIRKRDSGLGFAPMKATDLSVATSMAMESGAWAPVALEERVACCVCVLVTRLSHVCVLGACPGTGYQRGLVIFLDTLTLALSSTSG</sequence>
<proteinExistence type="predicted"/>
<gene>
    <name evidence="1" type="ORF">Taro_049436</name>
</gene>
<evidence type="ECO:0000313" key="1">
    <source>
        <dbReference type="EMBL" id="MQM16477.1"/>
    </source>
</evidence>
<evidence type="ECO:0000313" key="2">
    <source>
        <dbReference type="Proteomes" id="UP000652761"/>
    </source>
</evidence>
<dbReference type="AlphaFoldDB" id="A0A843XB31"/>